<proteinExistence type="inferred from homology"/>
<evidence type="ECO:0000256" key="4">
    <source>
        <dbReference type="ARBA" id="ARBA00022692"/>
    </source>
</evidence>
<feature type="domain" description="VTT" evidence="8">
    <location>
        <begin position="38"/>
        <end position="165"/>
    </location>
</feature>
<dbReference type="EMBL" id="JAPNUD010000006">
    <property type="protein sequence ID" value="MDA0639773.1"/>
    <property type="molecule type" value="Genomic_DNA"/>
</dbReference>
<dbReference type="RefSeq" id="WP_271275209.1">
    <property type="nucleotide sequence ID" value="NZ_BAABFD010000022.1"/>
</dbReference>
<comment type="subcellular location">
    <subcellularLocation>
        <location evidence="1">Cell membrane</location>
        <topology evidence="1">Multi-pass membrane protein</topology>
    </subcellularLocation>
</comment>
<evidence type="ECO:0000256" key="5">
    <source>
        <dbReference type="ARBA" id="ARBA00022989"/>
    </source>
</evidence>
<evidence type="ECO:0000259" key="8">
    <source>
        <dbReference type="Pfam" id="PF09335"/>
    </source>
</evidence>
<feature type="transmembrane region" description="Helical" evidence="7">
    <location>
        <begin position="180"/>
        <end position="198"/>
    </location>
</feature>
<sequence>MTSSGLGGIVEWVTGLMETLGAPGAGIAVALENLFPPIPSEVILPLAGFTVSRGGLVFWHVLLWTTIGSVVGALALYAIGALLGRRRVHALYAKVPLLKPEDVDKSEQWFARHGRKTVFFGRMVPLFRSLISIPAGFERMPLPTFVLLTAVGSFIWNTALVTAGYFLGRQWSIVETYVGIFTYVVIGLVVLAVGVFVWKRLSERRGARQN</sequence>
<keyword evidence="10" id="KW-1185">Reference proteome</keyword>
<organism evidence="9 10">
    <name type="scientific">Nonomuraea ferruginea</name>
    <dbReference type="NCBI Taxonomy" id="46174"/>
    <lineage>
        <taxon>Bacteria</taxon>
        <taxon>Bacillati</taxon>
        <taxon>Actinomycetota</taxon>
        <taxon>Actinomycetes</taxon>
        <taxon>Streptosporangiales</taxon>
        <taxon>Streptosporangiaceae</taxon>
        <taxon>Nonomuraea</taxon>
    </lineage>
</organism>
<evidence type="ECO:0000256" key="3">
    <source>
        <dbReference type="ARBA" id="ARBA00022475"/>
    </source>
</evidence>
<evidence type="ECO:0000256" key="6">
    <source>
        <dbReference type="ARBA" id="ARBA00023136"/>
    </source>
</evidence>
<feature type="transmembrane region" description="Helical" evidence="7">
    <location>
        <begin position="145"/>
        <end position="168"/>
    </location>
</feature>
<evidence type="ECO:0000313" key="10">
    <source>
        <dbReference type="Proteomes" id="UP001212498"/>
    </source>
</evidence>
<dbReference type="Pfam" id="PF09335">
    <property type="entry name" value="VTT_dom"/>
    <property type="match status" value="1"/>
</dbReference>
<dbReference type="PANTHER" id="PTHR42709">
    <property type="entry name" value="ALKALINE PHOSPHATASE LIKE PROTEIN"/>
    <property type="match status" value="1"/>
</dbReference>
<comment type="similarity">
    <text evidence="2">Belongs to the DedA family.</text>
</comment>
<comment type="caution">
    <text evidence="9">The sequence shown here is derived from an EMBL/GenBank/DDBJ whole genome shotgun (WGS) entry which is preliminary data.</text>
</comment>
<dbReference type="PANTHER" id="PTHR42709:SF6">
    <property type="entry name" value="UNDECAPRENYL PHOSPHATE TRANSPORTER A"/>
    <property type="match status" value="1"/>
</dbReference>
<keyword evidence="5 7" id="KW-1133">Transmembrane helix</keyword>
<gene>
    <name evidence="9" type="ORF">OUY24_03980</name>
</gene>
<dbReference type="InterPro" id="IPR051311">
    <property type="entry name" value="DedA_domain"/>
</dbReference>
<keyword evidence="3" id="KW-1003">Cell membrane</keyword>
<evidence type="ECO:0000256" key="7">
    <source>
        <dbReference type="SAM" id="Phobius"/>
    </source>
</evidence>
<evidence type="ECO:0000313" key="9">
    <source>
        <dbReference type="EMBL" id="MDA0639773.1"/>
    </source>
</evidence>
<reference evidence="9 10" key="1">
    <citation type="submission" date="2022-11" db="EMBL/GenBank/DDBJ databases">
        <title>Nonomuraea corallina sp. nov., a new species of the genus Nonomuraea isolated from sea side sediment in Thai sea.</title>
        <authorList>
            <person name="Ngamcharungchit C."/>
            <person name="Matsumoto A."/>
            <person name="Suriyachadkun C."/>
            <person name="Panbangred W."/>
            <person name="Inahashi Y."/>
            <person name="Intra B."/>
        </authorList>
    </citation>
    <scope>NUCLEOTIDE SEQUENCE [LARGE SCALE GENOMIC DNA]</scope>
    <source>
        <strain evidence="9 10">DSM 43553</strain>
    </source>
</reference>
<keyword evidence="4 7" id="KW-0812">Transmembrane</keyword>
<accession>A0ABT4SR86</accession>
<protein>
    <submittedName>
        <fullName evidence="9">DedA family protein</fullName>
    </submittedName>
</protein>
<keyword evidence="6 7" id="KW-0472">Membrane</keyword>
<evidence type="ECO:0000256" key="2">
    <source>
        <dbReference type="ARBA" id="ARBA00010792"/>
    </source>
</evidence>
<name>A0ABT4SR86_9ACTN</name>
<feature type="transmembrane region" description="Helical" evidence="7">
    <location>
        <begin position="61"/>
        <end position="84"/>
    </location>
</feature>
<dbReference type="Proteomes" id="UP001212498">
    <property type="component" value="Unassembled WGS sequence"/>
</dbReference>
<dbReference type="InterPro" id="IPR032816">
    <property type="entry name" value="VTT_dom"/>
</dbReference>
<evidence type="ECO:0000256" key="1">
    <source>
        <dbReference type="ARBA" id="ARBA00004651"/>
    </source>
</evidence>